<dbReference type="GO" id="GO:0015627">
    <property type="term" value="C:type II protein secretion system complex"/>
    <property type="evidence" value="ECO:0007669"/>
    <property type="project" value="InterPro"/>
</dbReference>
<keyword evidence="9 10" id="KW-0472">Membrane</keyword>
<keyword evidence="5" id="KW-0488">Methylation</keyword>
<dbReference type="GO" id="GO:0015628">
    <property type="term" value="P:protein secretion by the type II secretion system"/>
    <property type="evidence" value="ECO:0007669"/>
    <property type="project" value="InterPro"/>
</dbReference>
<evidence type="ECO:0000256" key="9">
    <source>
        <dbReference type="ARBA" id="ARBA00023136"/>
    </source>
</evidence>
<comment type="similarity">
    <text evidence="2">Belongs to the GSP G family.</text>
</comment>
<sequence length="146" mass="16100">MNNYNKKGFTLIEILLVVVIIGVLAAMAVPKMAGQGKKARISAAQVDIESNLATALDLYELDNGQYPTTEQGLKALLQKPGSSPEPINWNGSYLKKKKIPKDPWSNLYSYISPGVYNTDEYDLSSYGPDGVESEDDIVNWAELDEK</sequence>
<dbReference type="InterPro" id="IPR010054">
    <property type="entry name" value="Type2_sec_GspG"/>
</dbReference>
<gene>
    <name evidence="12" type="ORF">MNBD_UNCLBAC01-976</name>
</gene>
<protein>
    <recommendedName>
        <fullName evidence="3">Type II secretion system core protein G</fullName>
    </recommendedName>
</protein>
<keyword evidence="4" id="KW-1003">Cell membrane</keyword>
<dbReference type="AlphaFoldDB" id="A0A3B1DJ30"/>
<reference evidence="12" key="1">
    <citation type="submission" date="2018-06" db="EMBL/GenBank/DDBJ databases">
        <authorList>
            <person name="Zhirakovskaya E."/>
        </authorList>
    </citation>
    <scope>NUCLEOTIDE SEQUENCE</scope>
</reference>
<feature type="transmembrane region" description="Helical" evidence="10">
    <location>
        <begin position="12"/>
        <end position="30"/>
    </location>
</feature>
<evidence type="ECO:0000256" key="3">
    <source>
        <dbReference type="ARBA" id="ARBA00020042"/>
    </source>
</evidence>
<evidence type="ECO:0000313" key="12">
    <source>
        <dbReference type="EMBL" id="VAX36074.1"/>
    </source>
</evidence>
<dbReference type="InterPro" id="IPR013545">
    <property type="entry name" value="T2SS_protein-GspG_C"/>
</dbReference>
<proteinExistence type="inferred from homology"/>
<evidence type="ECO:0000256" key="8">
    <source>
        <dbReference type="ARBA" id="ARBA00022989"/>
    </source>
</evidence>
<keyword evidence="8 10" id="KW-1133">Transmembrane helix</keyword>
<dbReference type="PRINTS" id="PR00813">
    <property type="entry name" value="BCTERIALGSPG"/>
</dbReference>
<dbReference type="EMBL" id="UOGJ01000080">
    <property type="protein sequence ID" value="VAX36074.1"/>
    <property type="molecule type" value="Genomic_DNA"/>
</dbReference>
<evidence type="ECO:0000256" key="6">
    <source>
        <dbReference type="ARBA" id="ARBA00022519"/>
    </source>
</evidence>
<dbReference type="PANTHER" id="PTHR30093">
    <property type="entry name" value="GENERAL SECRETION PATHWAY PROTEIN G"/>
    <property type="match status" value="1"/>
</dbReference>
<dbReference type="Pfam" id="PF08334">
    <property type="entry name" value="T2SSG"/>
    <property type="match status" value="1"/>
</dbReference>
<accession>A0A3B1DJ30</accession>
<dbReference type="PANTHER" id="PTHR30093:SF44">
    <property type="entry name" value="TYPE II SECRETION SYSTEM CORE PROTEIN G"/>
    <property type="match status" value="1"/>
</dbReference>
<dbReference type="Pfam" id="PF07963">
    <property type="entry name" value="N_methyl"/>
    <property type="match status" value="1"/>
</dbReference>
<dbReference type="NCBIfam" id="TIGR02532">
    <property type="entry name" value="IV_pilin_GFxxxE"/>
    <property type="match status" value="1"/>
</dbReference>
<evidence type="ECO:0000256" key="7">
    <source>
        <dbReference type="ARBA" id="ARBA00022692"/>
    </source>
</evidence>
<comment type="subcellular location">
    <subcellularLocation>
        <location evidence="1">Cell inner membrane</location>
        <topology evidence="1">Single-pass membrane protein</topology>
    </subcellularLocation>
</comment>
<evidence type="ECO:0000256" key="1">
    <source>
        <dbReference type="ARBA" id="ARBA00004377"/>
    </source>
</evidence>
<dbReference type="InterPro" id="IPR000983">
    <property type="entry name" value="Bac_GSPG_pilin"/>
</dbReference>
<organism evidence="12">
    <name type="scientific">hydrothermal vent metagenome</name>
    <dbReference type="NCBI Taxonomy" id="652676"/>
    <lineage>
        <taxon>unclassified sequences</taxon>
        <taxon>metagenomes</taxon>
        <taxon>ecological metagenomes</taxon>
    </lineage>
</organism>
<dbReference type="PROSITE" id="PS00409">
    <property type="entry name" value="PROKAR_NTER_METHYL"/>
    <property type="match status" value="1"/>
</dbReference>
<keyword evidence="7 10" id="KW-0812">Transmembrane</keyword>
<evidence type="ECO:0000256" key="4">
    <source>
        <dbReference type="ARBA" id="ARBA00022475"/>
    </source>
</evidence>
<evidence type="ECO:0000256" key="10">
    <source>
        <dbReference type="SAM" id="Phobius"/>
    </source>
</evidence>
<feature type="domain" description="Type II secretion system protein GspG C-terminal" evidence="11">
    <location>
        <begin position="32"/>
        <end position="140"/>
    </location>
</feature>
<dbReference type="NCBIfam" id="TIGR01710">
    <property type="entry name" value="typeII_sec_gspG"/>
    <property type="match status" value="1"/>
</dbReference>
<dbReference type="InterPro" id="IPR045584">
    <property type="entry name" value="Pilin-like"/>
</dbReference>
<dbReference type="InterPro" id="IPR012902">
    <property type="entry name" value="N_methyl_site"/>
</dbReference>
<name>A0A3B1DJ30_9ZZZZ</name>
<evidence type="ECO:0000259" key="11">
    <source>
        <dbReference type="Pfam" id="PF08334"/>
    </source>
</evidence>
<dbReference type="Gene3D" id="3.30.700.10">
    <property type="entry name" value="Glycoprotein, Type 4 Pilin"/>
    <property type="match status" value="1"/>
</dbReference>
<evidence type="ECO:0000256" key="2">
    <source>
        <dbReference type="ARBA" id="ARBA00009984"/>
    </source>
</evidence>
<dbReference type="SUPFAM" id="SSF54523">
    <property type="entry name" value="Pili subunits"/>
    <property type="match status" value="1"/>
</dbReference>
<dbReference type="GO" id="GO:0005886">
    <property type="term" value="C:plasma membrane"/>
    <property type="evidence" value="ECO:0007669"/>
    <property type="project" value="UniProtKB-SubCell"/>
</dbReference>
<keyword evidence="6" id="KW-0997">Cell inner membrane</keyword>
<evidence type="ECO:0000256" key="5">
    <source>
        <dbReference type="ARBA" id="ARBA00022481"/>
    </source>
</evidence>